<organism evidence="2 3">
    <name type="scientific">Paenibacillus profundus</name>
    <dbReference type="NCBI Taxonomy" id="1173085"/>
    <lineage>
        <taxon>Bacteria</taxon>
        <taxon>Bacillati</taxon>
        <taxon>Bacillota</taxon>
        <taxon>Bacilli</taxon>
        <taxon>Bacillales</taxon>
        <taxon>Paenibacillaceae</taxon>
        <taxon>Paenibacillus</taxon>
    </lineage>
</organism>
<dbReference type="EMBL" id="JAJNBZ010000001">
    <property type="protein sequence ID" value="MCE5167923.1"/>
    <property type="molecule type" value="Genomic_DNA"/>
</dbReference>
<keyword evidence="2" id="KW-0347">Helicase</keyword>
<name>A0ABS8Y876_9BACL</name>
<keyword evidence="3" id="KW-1185">Reference proteome</keyword>
<feature type="domain" description="Helicase XPB/Ssl2 N-terminal" evidence="1">
    <location>
        <begin position="321"/>
        <end position="428"/>
    </location>
</feature>
<protein>
    <submittedName>
        <fullName evidence="2">Helicase-associated domain-containing protein</fullName>
    </submittedName>
</protein>
<keyword evidence="2" id="KW-0547">Nucleotide-binding</keyword>
<evidence type="ECO:0000313" key="2">
    <source>
        <dbReference type="EMBL" id="MCE5167923.1"/>
    </source>
</evidence>
<dbReference type="Proteomes" id="UP001199916">
    <property type="component" value="Unassembled WGS sequence"/>
</dbReference>
<dbReference type="Pfam" id="PF13625">
    <property type="entry name" value="Helicase_C_3"/>
    <property type="match status" value="1"/>
</dbReference>
<evidence type="ECO:0000313" key="3">
    <source>
        <dbReference type="Proteomes" id="UP001199916"/>
    </source>
</evidence>
<keyword evidence="2" id="KW-0067">ATP-binding</keyword>
<comment type="caution">
    <text evidence="2">The sequence shown here is derived from an EMBL/GenBank/DDBJ whole genome shotgun (WGS) entry which is preliminary data.</text>
</comment>
<sequence>MFASLSMALRSSFTIMLREAGPLPFTFDTLRSWHGPEMPGAMLQMACSPLMDLGLLASVRKTWGERMLFIPSDVYERLLGYLLEQQHLQPTTVVIDEALLQPIGGAIEVGSSIEAAKGLPLDMFHLLVFAMKEGLPLTSKGTLHKRAISRLAAQFRTDESALSSFGVNYPFADTLPLTVAIVIDMALRFGLLNKEANRYVVNEAEMRVWLHRTIQQWLDVIAQNLVEHYVTAEPRVRHMIHAVLELGRGTAWHPDSEVIERLLAMGWLANDESQRVRNRELIRTWLRAAHAVGLCDVGASGEDWVFRIVERDAEAVEGGFFVQPDFEIVLPSDTPFVLRWELEAFAEAQSSDQMDIYRLTRGSFERGIEQGRTKQSVLLFLEKHAWSGVPENVQDALELWSQQYGRVQFAEVVLLRCADKDAADMIKEELASAEPYAQWIQPIGEQDFAVDRHHIAELSRSLERIGLSPLQRWEGTEEDAGRMAQIWEDEYTSIPLEQEGTAKGMVYSPSSLQYYEIETESLGGDEISSSFHDVPSLWTKALRPFHESTKKDMVTTAIQRQLQLEVERAGESVLLLPVSLVVTDDGAWKVEAHIVAGPSSSQLQLLSASEWEQMRLILPDVTI</sequence>
<accession>A0ABS8Y876</accession>
<gene>
    <name evidence="2" type="ORF">LQV63_01150</name>
</gene>
<keyword evidence="2" id="KW-0378">Hydrolase</keyword>
<reference evidence="2 3" key="1">
    <citation type="submission" date="2021-11" db="EMBL/GenBank/DDBJ databases">
        <title>Draft genome sequence of Paenibacillus profundus YoMME, a new Gram-positive bacteria with exoelectrogenic properties.</title>
        <authorList>
            <person name="Hubenova Y."/>
            <person name="Hubenova E."/>
            <person name="Manasiev Y."/>
            <person name="Peykov S."/>
            <person name="Mitov M."/>
        </authorList>
    </citation>
    <scope>NUCLEOTIDE SEQUENCE [LARGE SCALE GENOMIC DNA]</scope>
    <source>
        <strain evidence="2 3">YoMME</strain>
    </source>
</reference>
<dbReference type="RefSeq" id="WP_233695380.1">
    <property type="nucleotide sequence ID" value="NZ_JAJNBZ010000001.1"/>
</dbReference>
<evidence type="ECO:0000259" key="1">
    <source>
        <dbReference type="Pfam" id="PF13625"/>
    </source>
</evidence>
<dbReference type="InterPro" id="IPR032830">
    <property type="entry name" value="XPB/Ssl2_N"/>
</dbReference>
<proteinExistence type="predicted"/>
<dbReference type="GO" id="GO:0004386">
    <property type="term" value="F:helicase activity"/>
    <property type="evidence" value="ECO:0007669"/>
    <property type="project" value="UniProtKB-KW"/>
</dbReference>